<accession>A0AA86W0Y4</accession>
<feature type="region of interest" description="Disordered" evidence="1">
    <location>
        <begin position="576"/>
        <end position="612"/>
    </location>
</feature>
<gene>
    <name evidence="3" type="ORF">AYBTSS11_LOCUS28190</name>
</gene>
<dbReference type="InterPro" id="IPR003611">
    <property type="entry name" value="NUMOD3"/>
</dbReference>
<organism evidence="3 4">
    <name type="scientific">Sphenostylis stenocarpa</name>
    <dbReference type="NCBI Taxonomy" id="92480"/>
    <lineage>
        <taxon>Eukaryota</taxon>
        <taxon>Viridiplantae</taxon>
        <taxon>Streptophyta</taxon>
        <taxon>Embryophyta</taxon>
        <taxon>Tracheophyta</taxon>
        <taxon>Spermatophyta</taxon>
        <taxon>Magnoliopsida</taxon>
        <taxon>eudicotyledons</taxon>
        <taxon>Gunneridae</taxon>
        <taxon>Pentapetalae</taxon>
        <taxon>rosids</taxon>
        <taxon>fabids</taxon>
        <taxon>Fabales</taxon>
        <taxon>Fabaceae</taxon>
        <taxon>Papilionoideae</taxon>
        <taxon>50 kb inversion clade</taxon>
        <taxon>NPAAA clade</taxon>
        <taxon>indigoferoid/millettioid clade</taxon>
        <taxon>Phaseoleae</taxon>
        <taxon>Sphenostylis</taxon>
    </lineage>
</organism>
<feature type="compositionally biased region" description="Basic and acidic residues" evidence="1">
    <location>
        <begin position="588"/>
        <end position="598"/>
    </location>
</feature>
<feature type="region of interest" description="Disordered" evidence="1">
    <location>
        <begin position="355"/>
        <end position="392"/>
    </location>
</feature>
<dbReference type="Pfam" id="PF07460">
    <property type="entry name" value="NUMOD3"/>
    <property type="match status" value="1"/>
</dbReference>
<evidence type="ECO:0000256" key="1">
    <source>
        <dbReference type="SAM" id="MobiDB-lite"/>
    </source>
</evidence>
<evidence type="ECO:0000313" key="3">
    <source>
        <dbReference type="EMBL" id="CAJ1976060.1"/>
    </source>
</evidence>
<keyword evidence="4" id="KW-1185">Reference proteome</keyword>
<proteinExistence type="predicted"/>
<feature type="compositionally biased region" description="Polar residues" evidence="1">
    <location>
        <begin position="187"/>
        <end position="197"/>
    </location>
</feature>
<evidence type="ECO:0000313" key="4">
    <source>
        <dbReference type="Proteomes" id="UP001189624"/>
    </source>
</evidence>
<feature type="region of interest" description="Disordered" evidence="1">
    <location>
        <begin position="186"/>
        <end position="205"/>
    </location>
</feature>
<feature type="domain" description="Nuclease associated modular" evidence="2">
    <location>
        <begin position="184"/>
        <end position="211"/>
    </location>
</feature>
<name>A0AA86W0Y4_9FABA</name>
<dbReference type="PANTHER" id="PTHR34199:SF2">
    <property type="entry name" value="NUMOD3 MOTIF FAMILY PROTEIN, EXPRESSED"/>
    <property type="match status" value="1"/>
</dbReference>
<dbReference type="EMBL" id="OY731406">
    <property type="protein sequence ID" value="CAJ1976060.1"/>
    <property type="molecule type" value="Genomic_DNA"/>
</dbReference>
<feature type="compositionally biased region" description="Polar residues" evidence="1">
    <location>
        <begin position="576"/>
        <end position="587"/>
    </location>
</feature>
<dbReference type="PANTHER" id="PTHR34199">
    <property type="entry name" value="NUMOD3 MOTIF FAMILY PROTEIN, EXPRESSED"/>
    <property type="match status" value="1"/>
</dbReference>
<dbReference type="Proteomes" id="UP001189624">
    <property type="component" value="Chromosome 9"/>
</dbReference>
<sequence length="641" mass="72120">MGMCVIVDGESDVVSAKGAGSMVVEPGNNAMKVKFVVASRDSAQTHCTTISFSTTVITVMHFIIVQKGLDFESKSNGCECEYEDEGGEITNAQLSFRYSLTLKAPMPYHAPKGFWICFDSLRYRKGAKLNVIKAVATFEPNTLAAKPHSNHLDVVPLSPTAFDLQFSDQQTPQPQTDEREKLRRTRISNANKGNTPWNKGKKHTPETLRKIKERTRLAMQNPKIKMKLRNLGHAQTRETRMKIGVGVRRRWQKRREKKMAEEFCYFEWKNLIAEASRQGYVGEEELQWNSYETLAEQLEKEWLMSVEQRKQMIKTPGGKRAPKSPEQRRKIAEAITAKWADPEYRQRVYSALSKYHGTQVGAEKKPRRRPSDGTQPAKKKPTKKRETDTSFRVKSVTKTCKPILLKKSKSPAYKDPLVNSKLEMIRNIRAQRAAAAETAQTQAIERARLLIAEAEKAANALEVAATKSPIAQSSLIETRKLIAEAIHSLESIDTQAITDDTVPPVGLSEVNEGKESAFKVLNESKMAQVNGRTTLSSRDYKFSEDFSKLYLEKPVNGEPELLLTNGCASLPFSLNSQISESSPSNQQREAEQDQKSEYETESAPTVVGIQSLENETLPRSPIVVAKKWVRGRLVEVAEEKE</sequence>
<evidence type="ECO:0000259" key="2">
    <source>
        <dbReference type="Pfam" id="PF07460"/>
    </source>
</evidence>
<dbReference type="Gramene" id="rna-AYBTSS11_LOCUS28190">
    <property type="protein sequence ID" value="CAJ1976060.1"/>
    <property type="gene ID" value="gene-AYBTSS11_LOCUS28190"/>
</dbReference>
<dbReference type="GO" id="GO:0003677">
    <property type="term" value="F:DNA binding"/>
    <property type="evidence" value="ECO:0007669"/>
    <property type="project" value="InterPro"/>
</dbReference>
<dbReference type="AlphaFoldDB" id="A0AA86W0Y4"/>
<protein>
    <recommendedName>
        <fullName evidence="2">Nuclease associated modular domain-containing protein</fullName>
    </recommendedName>
</protein>
<reference evidence="3" key="1">
    <citation type="submission" date="2023-10" db="EMBL/GenBank/DDBJ databases">
        <authorList>
            <person name="Domelevo Entfellner J.-B."/>
        </authorList>
    </citation>
    <scope>NUCLEOTIDE SEQUENCE</scope>
</reference>